<dbReference type="GeneID" id="26639488"/>
<protein>
    <submittedName>
        <fullName evidence="1">Uncharacterized protein</fullName>
    </submittedName>
</protein>
<keyword evidence="2" id="KW-1185">Reference proteome</keyword>
<dbReference type="Proteomes" id="UP000203794">
    <property type="component" value="Segment"/>
</dbReference>
<evidence type="ECO:0000313" key="2">
    <source>
        <dbReference type="Proteomes" id="UP000203794"/>
    </source>
</evidence>
<reference evidence="1 2" key="1">
    <citation type="submission" date="2014-12" db="EMBL/GenBank/DDBJ databases">
        <title>Genome analysis of a novel jumbo phage RSL2 infecting the phytopathogen Ralstonia solanacearum.</title>
        <authorList>
            <person name="Kawasaki T."/>
            <person name="Fujie M."/>
            <person name="Chatchawankanphanich O."/>
            <person name="Ogata H."/>
            <person name="Yamada T."/>
        </authorList>
    </citation>
    <scope>NUCLEOTIDE SEQUENCE [LARGE SCALE GENOMIC DNA]</scope>
    <source>
        <strain evidence="1 2">RSL2</strain>
    </source>
</reference>
<dbReference type="RefSeq" id="YP_009212896.1">
    <property type="nucleotide sequence ID" value="NC_028950.1"/>
</dbReference>
<organism evidence="1 2">
    <name type="scientific">Ralstonia phage RSL2</name>
    <dbReference type="NCBI Taxonomy" id="1585840"/>
    <lineage>
        <taxon>Viruses</taxon>
        <taxon>Duplodnaviria</taxon>
        <taxon>Heunggongvirae</taxon>
        <taxon>Uroviricota</taxon>
        <taxon>Caudoviricetes</taxon>
        <taxon>Chimalliviridae</taxon>
        <taxon>Chiangmaivirus</taxon>
        <taxon>Chiangmaivirus RSL2</taxon>
    </lineage>
</organism>
<dbReference type="KEGG" id="vg:26639488"/>
<dbReference type="EMBL" id="AP014693">
    <property type="protein sequence ID" value="BAQ02575.1"/>
    <property type="molecule type" value="Genomic_DNA"/>
</dbReference>
<name>A0A0A8J851_9CAUD</name>
<accession>A0A0A8J851</accession>
<dbReference type="OrthoDB" id="32698at10239"/>
<proteinExistence type="predicted"/>
<sequence>MAEITEVAQNAINGAMHHYFHNLTIKGENRFNEASFLGEVLLQTQGWLVFTEDSMQNLYDMIYKDTLYINLVYTLTSLFRTRFTLPEEDYQALIVHLAQAYNTKEADDPKLSFMGAEYRSRIPDPDAVISILKNNRYLVMFAVFFTYGSPEIIAGVIE</sequence>
<evidence type="ECO:0000313" key="1">
    <source>
        <dbReference type="EMBL" id="BAQ02575.1"/>
    </source>
</evidence>